<dbReference type="RefSeq" id="WP_262429294.1">
    <property type="nucleotide sequence ID" value="NZ_JACRTG010000016.1"/>
</dbReference>
<dbReference type="PANTHER" id="PTHR32502">
    <property type="entry name" value="N-ACETYLGALACTOSAMINE PERMEASE II COMPONENT-RELATED"/>
    <property type="match status" value="1"/>
</dbReference>
<organism evidence="2 3">
    <name type="scientific">Paratissierella segnis</name>
    <dbReference type="NCBI Taxonomy" id="2763679"/>
    <lineage>
        <taxon>Bacteria</taxon>
        <taxon>Bacillati</taxon>
        <taxon>Bacillota</taxon>
        <taxon>Tissierellia</taxon>
        <taxon>Tissierellales</taxon>
        <taxon>Tissierellaceae</taxon>
        <taxon>Paratissierella</taxon>
    </lineage>
</organism>
<dbReference type="InterPro" id="IPR004704">
    <property type="entry name" value="PTS_IID_man"/>
</dbReference>
<protein>
    <submittedName>
        <fullName evidence="2">PTS system mannose/fructose/sorbose family transporter subunit IID</fullName>
    </submittedName>
</protein>
<sequence length="268" mass="29216">MDAKITKKDLNRVVRRNIIFQLSWNFERMQALGYCYTILPILKKLYKNNPEGLKKAVQRNLEFFNTQPYMAAPILGITLPMEEKLATDGTIDPSTISAAKIAMMGPLAGVGDSLFWFTIFPICAGIGISLSEGGNILGPIAFLLLFNIFNLGTRYYGVVKGYELGTNFIGEITSGSVMQRISDAATILGLMVLGVMTATMVSVPLGFVIGKGDQAMSLQMILDGIMPNLIPLGITYLVYRLIKKGKSVTKILFGIIILSILGAMVGLF</sequence>
<evidence type="ECO:0000256" key="1">
    <source>
        <dbReference type="SAM" id="Phobius"/>
    </source>
</evidence>
<feature type="transmembrane region" description="Helical" evidence="1">
    <location>
        <begin position="113"/>
        <end position="130"/>
    </location>
</feature>
<dbReference type="Proteomes" id="UP000601171">
    <property type="component" value="Unassembled WGS sequence"/>
</dbReference>
<feature type="transmembrane region" description="Helical" evidence="1">
    <location>
        <begin position="251"/>
        <end position="267"/>
    </location>
</feature>
<keyword evidence="3" id="KW-1185">Reference proteome</keyword>
<feature type="transmembrane region" description="Helical" evidence="1">
    <location>
        <begin position="221"/>
        <end position="239"/>
    </location>
</feature>
<keyword evidence="1" id="KW-1133">Transmembrane helix</keyword>
<reference evidence="2" key="1">
    <citation type="submission" date="2020-08" db="EMBL/GenBank/DDBJ databases">
        <title>Genome public.</title>
        <authorList>
            <person name="Liu C."/>
            <person name="Sun Q."/>
        </authorList>
    </citation>
    <scope>NUCLEOTIDE SEQUENCE</scope>
    <source>
        <strain evidence="2">BX21</strain>
    </source>
</reference>
<feature type="transmembrane region" description="Helical" evidence="1">
    <location>
        <begin position="136"/>
        <end position="156"/>
    </location>
</feature>
<gene>
    <name evidence="2" type="ORF">H8707_06320</name>
</gene>
<dbReference type="InterPro" id="IPR050303">
    <property type="entry name" value="GatZ_KbaZ_carbometab"/>
</dbReference>
<dbReference type="AlphaFoldDB" id="A0A926IKM4"/>
<evidence type="ECO:0000313" key="3">
    <source>
        <dbReference type="Proteomes" id="UP000601171"/>
    </source>
</evidence>
<dbReference type="GO" id="GO:0005886">
    <property type="term" value="C:plasma membrane"/>
    <property type="evidence" value="ECO:0007669"/>
    <property type="project" value="TreeGrafter"/>
</dbReference>
<dbReference type="EMBL" id="JACRTG010000016">
    <property type="protein sequence ID" value="MBC8587848.1"/>
    <property type="molecule type" value="Genomic_DNA"/>
</dbReference>
<dbReference type="Pfam" id="PF03613">
    <property type="entry name" value="EIID-AGA"/>
    <property type="match status" value="1"/>
</dbReference>
<keyword evidence="1" id="KW-0472">Membrane</keyword>
<comment type="caution">
    <text evidence="2">The sequence shown here is derived from an EMBL/GenBank/DDBJ whole genome shotgun (WGS) entry which is preliminary data.</text>
</comment>
<dbReference type="GO" id="GO:0009401">
    <property type="term" value="P:phosphoenolpyruvate-dependent sugar phosphotransferase system"/>
    <property type="evidence" value="ECO:0007669"/>
    <property type="project" value="InterPro"/>
</dbReference>
<proteinExistence type="predicted"/>
<dbReference type="PANTHER" id="PTHR32502:SF23">
    <property type="entry name" value="TRANSPORT PROTEIN, PTS SYSTEM"/>
    <property type="match status" value="1"/>
</dbReference>
<accession>A0A926IKM4</accession>
<name>A0A926IKM4_9FIRM</name>
<dbReference type="PROSITE" id="PS51108">
    <property type="entry name" value="PTS_EIID"/>
    <property type="match status" value="1"/>
</dbReference>
<keyword evidence="1" id="KW-0812">Transmembrane</keyword>
<feature type="transmembrane region" description="Helical" evidence="1">
    <location>
        <begin position="187"/>
        <end position="209"/>
    </location>
</feature>
<evidence type="ECO:0000313" key="2">
    <source>
        <dbReference type="EMBL" id="MBC8587848.1"/>
    </source>
</evidence>